<accession>A0A2V0NSZ0</accession>
<reference evidence="12 13" key="1">
    <citation type="journal article" date="2018" name="Sci. Rep.">
        <title>Raphidocelis subcapitata (=Pseudokirchneriella subcapitata) provides an insight into genome evolution and environmental adaptations in the Sphaeropleales.</title>
        <authorList>
            <person name="Suzuki S."/>
            <person name="Yamaguchi H."/>
            <person name="Nakajima N."/>
            <person name="Kawachi M."/>
        </authorList>
    </citation>
    <scope>NUCLEOTIDE SEQUENCE [LARGE SCALE GENOMIC DNA]</scope>
    <source>
        <strain evidence="12 13">NIES-35</strain>
    </source>
</reference>
<dbReference type="EMBL" id="BDRX01000019">
    <property type="protein sequence ID" value="GBF90746.1"/>
    <property type="molecule type" value="Genomic_DNA"/>
</dbReference>
<evidence type="ECO:0000256" key="5">
    <source>
        <dbReference type="ARBA" id="ARBA00022438"/>
    </source>
</evidence>
<dbReference type="FunCoup" id="A0A2V0NSZ0">
    <property type="interactions" value="337"/>
</dbReference>
<feature type="compositionally biased region" description="Low complexity" evidence="10">
    <location>
        <begin position="36"/>
        <end position="53"/>
    </location>
</feature>
<comment type="similarity">
    <text evidence="3">Belongs to the peptidase S33 family.</text>
</comment>
<keyword evidence="13" id="KW-1185">Reference proteome</keyword>
<comment type="catalytic activity">
    <reaction evidence="1">
        <text>Release of N-terminal proline from a peptide.</text>
        <dbReference type="EC" id="3.4.11.5"/>
    </reaction>
</comment>
<dbReference type="AlphaFoldDB" id="A0A2V0NSZ0"/>
<dbReference type="Pfam" id="PF00561">
    <property type="entry name" value="Abhydrolase_1"/>
    <property type="match status" value="1"/>
</dbReference>
<dbReference type="PANTHER" id="PTHR43722">
    <property type="entry name" value="PROLINE IMINOPEPTIDASE"/>
    <property type="match status" value="1"/>
</dbReference>
<dbReference type="SUPFAM" id="SSF53474">
    <property type="entry name" value="alpha/beta-Hydrolases"/>
    <property type="match status" value="1"/>
</dbReference>
<comment type="subcellular location">
    <subcellularLocation>
        <location evidence="2">Cytoplasm</location>
    </subcellularLocation>
</comment>
<keyword evidence="7" id="KW-0645">Protease</keyword>
<dbReference type="OrthoDB" id="10249433at2759"/>
<feature type="domain" description="AB hydrolase-1" evidence="11">
    <location>
        <begin position="108"/>
        <end position="212"/>
    </location>
</feature>
<dbReference type="GO" id="GO:0005737">
    <property type="term" value="C:cytoplasm"/>
    <property type="evidence" value="ECO:0007669"/>
    <property type="project" value="UniProtKB-SubCell"/>
</dbReference>
<organism evidence="12 13">
    <name type="scientific">Raphidocelis subcapitata</name>
    <dbReference type="NCBI Taxonomy" id="307507"/>
    <lineage>
        <taxon>Eukaryota</taxon>
        <taxon>Viridiplantae</taxon>
        <taxon>Chlorophyta</taxon>
        <taxon>core chlorophytes</taxon>
        <taxon>Chlorophyceae</taxon>
        <taxon>CS clade</taxon>
        <taxon>Sphaeropleales</taxon>
        <taxon>Selenastraceae</taxon>
        <taxon>Raphidocelis</taxon>
    </lineage>
</organism>
<gene>
    <name evidence="12" type="ORF">Rsub_03047</name>
</gene>
<dbReference type="Proteomes" id="UP000247498">
    <property type="component" value="Unassembled WGS sequence"/>
</dbReference>
<keyword evidence="8" id="KW-0378">Hydrolase</keyword>
<evidence type="ECO:0000259" key="11">
    <source>
        <dbReference type="Pfam" id="PF00561"/>
    </source>
</evidence>
<evidence type="ECO:0000313" key="13">
    <source>
        <dbReference type="Proteomes" id="UP000247498"/>
    </source>
</evidence>
<evidence type="ECO:0000256" key="2">
    <source>
        <dbReference type="ARBA" id="ARBA00004496"/>
    </source>
</evidence>
<dbReference type="STRING" id="307507.A0A2V0NSZ0"/>
<evidence type="ECO:0000256" key="6">
    <source>
        <dbReference type="ARBA" id="ARBA00022490"/>
    </source>
</evidence>
<evidence type="ECO:0000313" key="12">
    <source>
        <dbReference type="EMBL" id="GBF90746.1"/>
    </source>
</evidence>
<dbReference type="InterPro" id="IPR029058">
    <property type="entry name" value="AB_hydrolase_fold"/>
</dbReference>
<dbReference type="PANTHER" id="PTHR43722:SF1">
    <property type="entry name" value="PROLINE IMINOPEPTIDASE"/>
    <property type="match status" value="1"/>
</dbReference>
<dbReference type="PRINTS" id="PR00793">
    <property type="entry name" value="PROAMNOPTASE"/>
</dbReference>
<keyword evidence="6" id="KW-0963">Cytoplasm</keyword>
<evidence type="ECO:0000256" key="3">
    <source>
        <dbReference type="ARBA" id="ARBA00010088"/>
    </source>
</evidence>
<dbReference type="InterPro" id="IPR002410">
    <property type="entry name" value="Peptidase_S33"/>
</dbReference>
<protein>
    <recommendedName>
        <fullName evidence="4">prolyl aminopeptidase</fullName>
        <ecNumber evidence="4">3.4.11.5</ecNumber>
    </recommendedName>
    <alternativeName>
        <fullName evidence="9">Prolyl aminopeptidase</fullName>
    </alternativeName>
</protein>
<proteinExistence type="inferred from homology"/>
<sequence>MRAAPMNASGRVAASRSAVCAGVRAPLRSQTLHPQRASGASPRAGRSRSTPSAALGAAGAAAAAPAQATGLRGLYPAAAAVHTGTLRVDELHTLYYEVHGNPDGAPALFLHGGPGAGCFANHARFFDPAHYKIVLLDQRGCGRSTPRAALRANATSDLVSDVEALRAHLGVAAWAVVLGGSWGAALALAYAQAHPDAARALVLRGVCHMTPREVAWVYAPPESGGGAAAARPEQYAAFAGALPPRERGNPLLGYYRRLLSGEAATREAAARAWMSWEMAVFAGAQQSGQPPQGQDPQAPPLVERRRPGRAWEARPQLEWPHPPLPPPRGATEAAAAPPPPAAPLCRRRGAALPAEALAGGLEGLLPDCPPDCPPDSPRPWEWGLPGQGANLWDPEVRSLLLQGLGHEGGAPETGSSAQALLTCHFSIHGAFLLDAPLLSPSALAPLRARGVRCVAVQGGADLVTPAAAAFDLADAWPEAEVAVVAGAGHSMYNPHITHELVCATDRLRAAAPAPAPAHA</sequence>
<feature type="region of interest" description="Disordered" evidence="10">
    <location>
        <begin position="284"/>
        <end position="341"/>
    </location>
</feature>
<feature type="region of interest" description="Disordered" evidence="10">
    <location>
        <begin position="25"/>
        <end position="53"/>
    </location>
</feature>
<dbReference type="GO" id="GO:0006508">
    <property type="term" value="P:proteolysis"/>
    <property type="evidence" value="ECO:0007669"/>
    <property type="project" value="UniProtKB-KW"/>
</dbReference>
<feature type="compositionally biased region" description="Basic and acidic residues" evidence="10">
    <location>
        <begin position="302"/>
        <end position="312"/>
    </location>
</feature>
<keyword evidence="5" id="KW-0031">Aminopeptidase</keyword>
<comment type="caution">
    <text evidence="12">The sequence shown here is derived from an EMBL/GenBank/DDBJ whole genome shotgun (WGS) entry which is preliminary data.</text>
</comment>
<evidence type="ECO:0000256" key="8">
    <source>
        <dbReference type="ARBA" id="ARBA00022801"/>
    </source>
</evidence>
<dbReference type="InterPro" id="IPR005944">
    <property type="entry name" value="Pro_iminopeptidase"/>
</dbReference>
<dbReference type="EC" id="3.4.11.5" evidence="4"/>
<evidence type="ECO:0000256" key="4">
    <source>
        <dbReference type="ARBA" id="ARBA00012568"/>
    </source>
</evidence>
<evidence type="ECO:0000256" key="1">
    <source>
        <dbReference type="ARBA" id="ARBA00001585"/>
    </source>
</evidence>
<dbReference type="InParanoid" id="A0A2V0NSZ0"/>
<feature type="compositionally biased region" description="Low complexity" evidence="10">
    <location>
        <begin position="284"/>
        <end position="296"/>
    </location>
</feature>
<evidence type="ECO:0000256" key="7">
    <source>
        <dbReference type="ARBA" id="ARBA00022670"/>
    </source>
</evidence>
<name>A0A2V0NSZ0_9CHLO</name>
<dbReference type="InterPro" id="IPR000073">
    <property type="entry name" value="AB_hydrolase_1"/>
</dbReference>
<dbReference type="GO" id="GO:0004177">
    <property type="term" value="F:aminopeptidase activity"/>
    <property type="evidence" value="ECO:0007669"/>
    <property type="project" value="UniProtKB-KW"/>
</dbReference>
<evidence type="ECO:0000256" key="9">
    <source>
        <dbReference type="ARBA" id="ARBA00029605"/>
    </source>
</evidence>
<evidence type="ECO:0000256" key="10">
    <source>
        <dbReference type="SAM" id="MobiDB-lite"/>
    </source>
</evidence>
<dbReference type="Gene3D" id="3.40.50.1820">
    <property type="entry name" value="alpha/beta hydrolase"/>
    <property type="match status" value="1"/>
</dbReference>
<dbReference type="PRINTS" id="PR00111">
    <property type="entry name" value="ABHYDROLASE"/>
</dbReference>